<keyword evidence="15" id="KW-0175">Coiled coil</keyword>
<keyword evidence="12" id="KW-0156">Chromatin regulator</keyword>
<dbReference type="InterPro" id="IPR025999">
    <property type="entry name" value="MCRS_N"/>
</dbReference>
<dbReference type="GO" id="GO:0000922">
    <property type="term" value="C:spindle pole"/>
    <property type="evidence" value="ECO:0007669"/>
    <property type="project" value="UniProtKB-SubCell"/>
</dbReference>
<evidence type="ECO:0000256" key="20">
    <source>
        <dbReference type="ARBA" id="ARBA00023228"/>
    </source>
</evidence>
<evidence type="ECO:0000256" key="24">
    <source>
        <dbReference type="ARBA" id="ARBA00075730"/>
    </source>
</evidence>
<gene>
    <name evidence="27" type="ORF">HZH66_002838</name>
</gene>
<keyword evidence="21" id="KW-0539">Nucleus</keyword>
<keyword evidence="16" id="KW-0804">Transcription</keyword>
<dbReference type="InterPro" id="IPR037912">
    <property type="entry name" value="MCRS1"/>
</dbReference>
<dbReference type="Pfam" id="PF13325">
    <property type="entry name" value="MCRS_N"/>
    <property type="match status" value="1"/>
</dbReference>
<keyword evidence="14" id="KW-0805">Transcription regulation</keyword>
<evidence type="ECO:0000256" key="22">
    <source>
        <dbReference type="ARBA" id="ARBA00023328"/>
    </source>
</evidence>
<dbReference type="GO" id="GO:0005764">
    <property type="term" value="C:lysosome"/>
    <property type="evidence" value="ECO:0007669"/>
    <property type="project" value="UniProtKB-SubCell"/>
</dbReference>
<evidence type="ECO:0000256" key="8">
    <source>
        <dbReference type="ARBA" id="ARBA00022553"/>
    </source>
</evidence>
<dbReference type="PANTHER" id="PTHR13233">
    <property type="entry name" value="MICROSPHERULE PROTEIN 1"/>
    <property type="match status" value="1"/>
</dbReference>
<evidence type="ECO:0000256" key="13">
    <source>
        <dbReference type="ARBA" id="ARBA00022990"/>
    </source>
</evidence>
<feature type="compositionally biased region" description="Polar residues" evidence="25">
    <location>
        <begin position="97"/>
        <end position="106"/>
    </location>
</feature>
<dbReference type="GO" id="GO:0006281">
    <property type="term" value="P:DNA repair"/>
    <property type="evidence" value="ECO:0007669"/>
    <property type="project" value="UniProtKB-KW"/>
</dbReference>
<dbReference type="PANTHER" id="PTHR13233:SF0">
    <property type="entry name" value="MICROSPHERULE PROTEIN 1"/>
    <property type="match status" value="1"/>
</dbReference>
<feature type="compositionally biased region" description="Low complexity" evidence="25">
    <location>
        <begin position="64"/>
        <end position="76"/>
    </location>
</feature>
<keyword evidence="17" id="KW-0233">DNA recombination</keyword>
<keyword evidence="9" id="KW-0227">DNA damage</keyword>
<evidence type="ECO:0000313" key="27">
    <source>
        <dbReference type="EMBL" id="KAF7408301.1"/>
    </source>
</evidence>
<dbReference type="GO" id="GO:0000776">
    <property type="term" value="C:kinetochore"/>
    <property type="evidence" value="ECO:0007669"/>
    <property type="project" value="UniProtKB-KW"/>
</dbReference>
<keyword evidence="22" id="KW-0137">Centromere</keyword>
<dbReference type="GO" id="GO:0044545">
    <property type="term" value="C:NSL complex"/>
    <property type="evidence" value="ECO:0007669"/>
    <property type="project" value="TreeGrafter"/>
</dbReference>
<dbReference type="EMBL" id="JACSEA010000002">
    <property type="protein sequence ID" value="KAF7408301.1"/>
    <property type="molecule type" value="Genomic_DNA"/>
</dbReference>
<evidence type="ECO:0000256" key="9">
    <source>
        <dbReference type="ARBA" id="ARBA00022763"/>
    </source>
</evidence>
<dbReference type="GO" id="GO:0034451">
    <property type="term" value="C:centriolar satellite"/>
    <property type="evidence" value="ECO:0007669"/>
    <property type="project" value="UniProtKB-SubCell"/>
</dbReference>
<dbReference type="GO" id="GO:0033044">
    <property type="term" value="P:regulation of chromosome organization"/>
    <property type="evidence" value="ECO:0007669"/>
    <property type="project" value="UniProtKB-ARBA"/>
</dbReference>
<evidence type="ECO:0000256" key="17">
    <source>
        <dbReference type="ARBA" id="ARBA00023172"/>
    </source>
</evidence>
<dbReference type="Pfam" id="PF00498">
    <property type="entry name" value="FHA"/>
    <property type="match status" value="1"/>
</dbReference>
<evidence type="ECO:0000256" key="5">
    <source>
        <dbReference type="ARBA" id="ARBA00004647"/>
    </source>
</evidence>
<keyword evidence="28" id="KW-1185">Reference proteome</keyword>
<keyword evidence="20" id="KW-0458">Lysosome</keyword>
<organism evidence="27 28">
    <name type="scientific">Vespula vulgaris</name>
    <name type="common">Yellow jacket</name>
    <name type="synonym">Wasp</name>
    <dbReference type="NCBI Taxonomy" id="7454"/>
    <lineage>
        <taxon>Eukaryota</taxon>
        <taxon>Metazoa</taxon>
        <taxon>Ecdysozoa</taxon>
        <taxon>Arthropoda</taxon>
        <taxon>Hexapoda</taxon>
        <taxon>Insecta</taxon>
        <taxon>Pterygota</taxon>
        <taxon>Neoptera</taxon>
        <taxon>Endopterygota</taxon>
        <taxon>Hymenoptera</taxon>
        <taxon>Apocrita</taxon>
        <taxon>Aculeata</taxon>
        <taxon>Vespoidea</taxon>
        <taxon>Vespidae</taxon>
        <taxon>Vespinae</taxon>
        <taxon>Vespula</taxon>
    </lineage>
</organism>
<dbReference type="Proteomes" id="UP000614350">
    <property type="component" value="Unassembled WGS sequence"/>
</dbReference>
<evidence type="ECO:0000256" key="15">
    <source>
        <dbReference type="ARBA" id="ARBA00023054"/>
    </source>
</evidence>
<evidence type="ECO:0000256" key="4">
    <source>
        <dbReference type="ARBA" id="ARBA00004629"/>
    </source>
</evidence>
<dbReference type="FunFam" id="2.60.200.20:FF:000007">
    <property type="entry name" value="microspherule protein 1 isoform X1"/>
    <property type="match status" value="1"/>
</dbReference>
<dbReference type="PROSITE" id="PS50006">
    <property type="entry name" value="FHA_DOMAIN"/>
    <property type="match status" value="1"/>
</dbReference>
<evidence type="ECO:0000256" key="11">
    <source>
        <dbReference type="ARBA" id="ARBA00022843"/>
    </source>
</evidence>
<keyword evidence="10" id="KW-0995">Kinetochore</keyword>
<keyword evidence="6" id="KW-0158">Chromosome</keyword>
<evidence type="ECO:0000256" key="7">
    <source>
        <dbReference type="ARBA" id="ARBA00022490"/>
    </source>
</evidence>
<evidence type="ECO:0000259" key="26">
    <source>
        <dbReference type="PROSITE" id="PS50006"/>
    </source>
</evidence>
<evidence type="ECO:0000256" key="14">
    <source>
        <dbReference type="ARBA" id="ARBA00023015"/>
    </source>
</evidence>
<keyword evidence="18" id="KW-0234">DNA repair</keyword>
<dbReference type="CDD" id="cd22687">
    <property type="entry name" value="FHA_MCRS1"/>
    <property type="match status" value="1"/>
</dbReference>
<feature type="domain" description="FHA" evidence="26">
    <location>
        <begin position="372"/>
        <end position="428"/>
    </location>
</feature>
<evidence type="ECO:0000256" key="10">
    <source>
        <dbReference type="ARBA" id="ARBA00022838"/>
    </source>
</evidence>
<reference evidence="27" key="1">
    <citation type="journal article" date="2020" name="G3 (Bethesda)">
        <title>High-Quality Assemblies for Three Invasive Social Wasps from the &lt;i&gt;Vespula&lt;/i&gt; Genus.</title>
        <authorList>
            <person name="Harrop T.W.R."/>
            <person name="Guhlin J."/>
            <person name="McLaughlin G.M."/>
            <person name="Permina E."/>
            <person name="Stockwell P."/>
            <person name="Gilligan J."/>
            <person name="Le Lec M.F."/>
            <person name="Gruber M.A.M."/>
            <person name="Quinn O."/>
            <person name="Lovegrove M."/>
            <person name="Duncan E.J."/>
            <person name="Remnant E.J."/>
            <person name="Van Eeckhoven J."/>
            <person name="Graham B."/>
            <person name="Knapp R.A."/>
            <person name="Langford K.W."/>
            <person name="Kronenberg Z."/>
            <person name="Press M.O."/>
            <person name="Eacker S.M."/>
            <person name="Wilson-Rankin E.E."/>
            <person name="Purcell J."/>
            <person name="Lester P.J."/>
            <person name="Dearden P.K."/>
        </authorList>
    </citation>
    <scope>NUCLEOTIDE SEQUENCE</scope>
    <source>
        <strain evidence="27">Marl-1</strain>
    </source>
</reference>
<dbReference type="InterPro" id="IPR008984">
    <property type="entry name" value="SMAD_FHA_dom_sf"/>
</dbReference>
<dbReference type="GO" id="GO:0006310">
    <property type="term" value="P:DNA recombination"/>
    <property type="evidence" value="ECO:0007669"/>
    <property type="project" value="UniProtKB-KW"/>
</dbReference>
<evidence type="ECO:0000256" key="3">
    <source>
        <dbReference type="ARBA" id="ARBA00004607"/>
    </source>
</evidence>
<feature type="compositionally biased region" description="Polar residues" evidence="25">
    <location>
        <begin position="1"/>
        <end position="12"/>
    </location>
</feature>
<evidence type="ECO:0000256" key="6">
    <source>
        <dbReference type="ARBA" id="ARBA00022454"/>
    </source>
</evidence>
<keyword evidence="19" id="KW-0206">Cytoskeleton</keyword>
<keyword evidence="8" id="KW-0597">Phosphoprotein</keyword>
<dbReference type="InterPro" id="IPR000253">
    <property type="entry name" value="FHA_dom"/>
</dbReference>
<dbReference type="GO" id="GO:0031011">
    <property type="term" value="C:Ino80 complex"/>
    <property type="evidence" value="ECO:0007669"/>
    <property type="project" value="InterPro"/>
</dbReference>
<dbReference type="SUPFAM" id="SSF49879">
    <property type="entry name" value="SMAD/FHA domain"/>
    <property type="match status" value="1"/>
</dbReference>
<evidence type="ECO:0000256" key="12">
    <source>
        <dbReference type="ARBA" id="ARBA00022853"/>
    </source>
</evidence>
<protein>
    <recommendedName>
        <fullName evidence="23">Microspherule protein 1</fullName>
    </recommendedName>
    <alternativeName>
        <fullName evidence="24">58 kDa microspherule protein</fullName>
    </alternativeName>
</protein>
<dbReference type="GO" id="GO:0071339">
    <property type="term" value="C:MLL1 complex"/>
    <property type="evidence" value="ECO:0007669"/>
    <property type="project" value="InterPro"/>
</dbReference>
<evidence type="ECO:0000256" key="21">
    <source>
        <dbReference type="ARBA" id="ARBA00023242"/>
    </source>
</evidence>
<dbReference type="GO" id="GO:0005730">
    <property type="term" value="C:nucleolus"/>
    <property type="evidence" value="ECO:0007669"/>
    <property type="project" value="UniProtKB-SubCell"/>
</dbReference>
<accession>A0A834KQG5</accession>
<feature type="region of interest" description="Disordered" evidence="25">
    <location>
        <begin position="1"/>
        <end position="21"/>
    </location>
</feature>
<evidence type="ECO:0000256" key="25">
    <source>
        <dbReference type="SAM" id="MobiDB-lite"/>
    </source>
</evidence>
<dbReference type="GO" id="GO:0045944">
    <property type="term" value="P:positive regulation of transcription by RNA polymerase II"/>
    <property type="evidence" value="ECO:0007669"/>
    <property type="project" value="TreeGrafter"/>
</dbReference>
<dbReference type="Gene3D" id="2.60.200.20">
    <property type="match status" value="1"/>
</dbReference>
<evidence type="ECO:0000256" key="19">
    <source>
        <dbReference type="ARBA" id="ARBA00023212"/>
    </source>
</evidence>
<comment type="caution">
    <text evidence="27">The sequence shown here is derived from an EMBL/GenBank/DDBJ whole genome shotgun (WGS) entry which is preliminary data.</text>
</comment>
<evidence type="ECO:0000256" key="1">
    <source>
        <dbReference type="ARBA" id="ARBA00004371"/>
    </source>
</evidence>
<keyword evidence="11" id="KW-0832">Ubl conjugation</keyword>
<dbReference type="SMART" id="SM00240">
    <property type="entry name" value="FHA"/>
    <property type="match status" value="1"/>
</dbReference>
<sequence>MSISTSTNVNHSGHSHSGEAFLNIPVESSNLDALATKRRSSSRTIKRRKFDDELVETTFNLQPSTASTKSASRTRTLSVSASPQDVLPSQILASPMQMPSNVTQNDRCNRRPSRPSGSNGSGRKSKKNKSHSHSVNATKDLGRWKPTDDLALITGVQQTNDLRMVHRGTKFSCRFTLQEIQQRWYALLYDSAVSRVAVQAMRNLHPELIASVQARTLYSKAEEDLLGTVKSTSQPTLEVFQELLEANAHTFYPHRTAKALLAHWQLMKQYHLLPDQTVQSLPRGEHVLNFSDAEDMIADAELMEQKDEAVDVELVTLDRKNKREIRMLENELGRWQVLVDSVTGVNPPDFDNQTLAILRGRLVRYLMRSREITVGRSTKDHNVDVDLSLEGPAWKVSRRQGTIRLRNNGDFFLSSEGKRPIFVDSRPILAGNKIKLNNNSVIEIAGLRFIFLINQELISVIRQEAVKLNLNP</sequence>
<comment type="subcellular location">
    <subcellularLocation>
        <location evidence="4">Chromosome</location>
        <location evidence="4">Centromere</location>
        <location evidence="4">Kinetochore</location>
    </subcellularLocation>
    <subcellularLocation>
        <location evidence="3">Cytoplasm</location>
        <location evidence="3">Cytoskeleton</location>
        <location evidence="3">Microtubule organizing center</location>
        <location evidence="3">Centrosome</location>
        <location evidence="3">Centriolar satellite</location>
    </subcellularLocation>
    <subcellularLocation>
        <location evidence="5">Cytoplasm</location>
        <location evidence="5">Cytoskeleton</location>
        <location evidence="5">Spindle pole</location>
    </subcellularLocation>
    <subcellularLocation>
        <location evidence="1">Lysosome</location>
    </subcellularLocation>
    <subcellularLocation>
        <location evidence="2">Nucleus</location>
        <location evidence="2">Nucleolus</location>
    </subcellularLocation>
</comment>
<evidence type="ECO:0000256" key="23">
    <source>
        <dbReference type="ARBA" id="ARBA00068815"/>
    </source>
</evidence>
<evidence type="ECO:0000313" key="28">
    <source>
        <dbReference type="Proteomes" id="UP000614350"/>
    </source>
</evidence>
<dbReference type="AlphaFoldDB" id="A0A834KQG5"/>
<keyword evidence="13" id="KW-0007">Acetylation</keyword>
<name>A0A834KQG5_VESVU</name>
<evidence type="ECO:0000256" key="18">
    <source>
        <dbReference type="ARBA" id="ARBA00023204"/>
    </source>
</evidence>
<dbReference type="GO" id="GO:0051052">
    <property type="term" value="P:regulation of DNA metabolic process"/>
    <property type="evidence" value="ECO:0007669"/>
    <property type="project" value="UniProtKB-ARBA"/>
</dbReference>
<feature type="compositionally biased region" description="Basic residues" evidence="25">
    <location>
        <begin position="123"/>
        <end position="132"/>
    </location>
</feature>
<evidence type="ECO:0000256" key="16">
    <source>
        <dbReference type="ARBA" id="ARBA00023163"/>
    </source>
</evidence>
<keyword evidence="7" id="KW-0963">Cytoplasm</keyword>
<dbReference type="GO" id="GO:0006325">
    <property type="term" value="P:chromatin organization"/>
    <property type="evidence" value="ECO:0007669"/>
    <property type="project" value="UniProtKB-KW"/>
</dbReference>
<evidence type="ECO:0000256" key="2">
    <source>
        <dbReference type="ARBA" id="ARBA00004604"/>
    </source>
</evidence>
<proteinExistence type="predicted"/>
<feature type="region of interest" description="Disordered" evidence="25">
    <location>
        <begin position="63"/>
        <end position="142"/>
    </location>
</feature>
<dbReference type="GO" id="GO:0002151">
    <property type="term" value="F:G-quadruplex RNA binding"/>
    <property type="evidence" value="ECO:0007669"/>
    <property type="project" value="InterPro"/>
</dbReference>